<dbReference type="CDD" id="cd00082">
    <property type="entry name" value="HisKA"/>
    <property type="match status" value="1"/>
</dbReference>
<dbReference type="PROSITE" id="PS50109">
    <property type="entry name" value="HIS_KIN"/>
    <property type="match status" value="1"/>
</dbReference>
<protein>
    <recommendedName>
        <fullName evidence="2">histidine kinase</fullName>
        <ecNumber evidence="2">2.7.13.3</ecNumber>
    </recommendedName>
</protein>
<evidence type="ECO:0000313" key="10">
    <source>
        <dbReference type="EMBL" id="OHA46945.1"/>
    </source>
</evidence>
<keyword evidence="7" id="KW-0812">Transmembrane</keyword>
<dbReference type="Pfam" id="PF16927">
    <property type="entry name" value="HisKA_7TM"/>
    <property type="match status" value="1"/>
</dbReference>
<dbReference type="Pfam" id="PF02518">
    <property type="entry name" value="HATPase_c"/>
    <property type="match status" value="1"/>
</dbReference>
<feature type="transmembrane region" description="Helical" evidence="7">
    <location>
        <begin position="211"/>
        <end position="232"/>
    </location>
</feature>
<dbReference type="GO" id="GO:0000155">
    <property type="term" value="F:phosphorelay sensor kinase activity"/>
    <property type="evidence" value="ECO:0007669"/>
    <property type="project" value="InterPro"/>
</dbReference>
<dbReference type="PANTHER" id="PTHR43711:SF1">
    <property type="entry name" value="HISTIDINE KINASE 1"/>
    <property type="match status" value="1"/>
</dbReference>
<dbReference type="InterPro" id="IPR050736">
    <property type="entry name" value="Sensor_HK_Regulatory"/>
</dbReference>
<dbReference type="InterPro" id="IPR000014">
    <property type="entry name" value="PAS"/>
</dbReference>
<evidence type="ECO:0000256" key="7">
    <source>
        <dbReference type="SAM" id="Phobius"/>
    </source>
</evidence>
<dbReference type="CDD" id="cd00075">
    <property type="entry name" value="HATPase"/>
    <property type="match status" value="1"/>
</dbReference>
<dbReference type="Proteomes" id="UP000178869">
    <property type="component" value="Unassembled WGS sequence"/>
</dbReference>
<dbReference type="SUPFAM" id="SSF55874">
    <property type="entry name" value="ATPase domain of HSP90 chaperone/DNA topoisomerase II/histidine kinase"/>
    <property type="match status" value="1"/>
</dbReference>
<keyword evidence="3" id="KW-0597">Phosphoprotein</keyword>
<feature type="transmembrane region" description="Helical" evidence="7">
    <location>
        <begin position="6"/>
        <end position="35"/>
    </location>
</feature>
<keyword evidence="5" id="KW-0418">Kinase</keyword>
<comment type="catalytic activity">
    <reaction evidence="1">
        <text>ATP + protein L-histidine = ADP + protein N-phospho-L-histidine.</text>
        <dbReference type="EC" id="2.7.13.3"/>
    </reaction>
</comment>
<keyword evidence="4" id="KW-0808">Transferase</keyword>
<dbReference type="Gene3D" id="1.10.287.130">
    <property type="match status" value="1"/>
</dbReference>
<dbReference type="PANTHER" id="PTHR43711">
    <property type="entry name" value="TWO-COMPONENT HISTIDINE KINASE"/>
    <property type="match status" value="1"/>
</dbReference>
<dbReference type="FunFam" id="3.30.565.10:FF:000006">
    <property type="entry name" value="Sensor histidine kinase WalK"/>
    <property type="match status" value="1"/>
</dbReference>
<dbReference type="SMART" id="SM00388">
    <property type="entry name" value="HisKA"/>
    <property type="match status" value="1"/>
</dbReference>
<dbReference type="InterPro" id="IPR031621">
    <property type="entry name" value="HisKA_7TM"/>
</dbReference>
<dbReference type="SMART" id="SM00091">
    <property type="entry name" value="PAS"/>
    <property type="match status" value="2"/>
</dbReference>
<dbReference type="PRINTS" id="PR00344">
    <property type="entry name" value="BCTRLSENSOR"/>
</dbReference>
<proteinExistence type="predicted"/>
<accession>A0A1G2PF20</accession>
<feature type="domain" description="Histidine kinase" evidence="8">
    <location>
        <begin position="501"/>
        <end position="721"/>
    </location>
</feature>
<evidence type="ECO:0000256" key="2">
    <source>
        <dbReference type="ARBA" id="ARBA00012438"/>
    </source>
</evidence>
<dbReference type="Gene3D" id="3.30.450.20">
    <property type="entry name" value="PAS domain"/>
    <property type="match status" value="2"/>
</dbReference>
<dbReference type="InterPro" id="IPR036097">
    <property type="entry name" value="HisK_dim/P_sf"/>
</dbReference>
<comment type="caution">
    <text evidence="10">The sequence shown here is derived from an EMBL/GenBank/DDBJ whole genome shotgun (WGS) entry which is preliminary data.</text>
</comment>
<keyword evidence="6" id="KW-0902">Two-component regulatory system</keyword>
<dbReference type="Pfam" id="PF13426">
    <property type="entry name" value="PAS_9"/>
    <property type="match status" value="1"/>
</dbReference>
<feature type="transmembrane region" description="Helical" evidence="7">
    <location>
        <begin position="182"/>
        <end position="199"/>
    </location>
</feature>
<evidence type="ECO:0000259" key="8">
    <source>
        <dbReference type="PROSITE" id="PS50109"/>
    </source>
</evidence>
<dbReference type="AlphaFoldDB" id="A0A1G2PF20"/>
<dbReference type="InterPro" id="IPR003661">
    <property type="entry name" value="HisK_dim/P_dom"/>
</dbReference>
<organism evidence="10 11">
    <name type="scientific">Candidatus Terrybacteria bacterium RIFCSPHIGHO2_01_FULL_43_35</name>
    <dbReference type="NCBI Taxonomy" id="1802361"/>
    <lineage>
        <taxon>Bacteria</taxon>
        <taxon>Candidatus Terryibacteriota</taxon>
    </lineage>
</organism>
<dbReference type="InterPro" id="IPR036890">
    <property type="entry name" value="HATPase_C_sf"/>
</dbReference>
<dbReference type="InterPro" id="IPR035965">
    <property type="entry name" value="PAS-like_dom_sf"/>
</dbReference>
<dbReference type="SUPFAM" id="SSF55785">
    <property type="entry name" value="PYP-like sensor domain (PAS domain)"/>
    <property type="match status" value="2"/>
</dbReference>
<dbReference type="Pfam" id="PF00512">
    <property type="entry name" value="HisKA"/>
    <property type="match status" value="1"/>
</dbReference>
<evidence type="ECO:0000256" key="1">
    <source>
        <dbReference type="ARBA" id="ARBA00000085"/>
    </source>
</evidence>
<dbReference type="EMBL" id="MHSR01000009">
    <property type="protein sequence ID" value="OHA46945.1"/>
    <property type="molecule type" value="Genomic_DNA"/>
</dbReference>
<dbReference type="SMART" id="SM00387">
    <property type="entry name" value="HATPase_c"/>
    <property type="match status" value="1"/>
</dbReference>
<evidence type="ECO:0000313" key="11">
    <source>
        <dbReference type="Proteomes" id="UP000178869"/>
    </source>
</evidence>
<dbReference type="InterPro" id="IPR005467">
    <property type="entry name" value="His_kinase_dom"/>
</dbReference>
<dbReference type="InterPro" id="IPR004358">
    <property type="entry name" value="Sig_transdc_His_kin-like_C"/>
</dbReference>
<reference evidence="10 11" key="1">
    <citation type="journal article" date="2016" name="Nat. Commun.">
        <title>Thousands of microbial genomes shed light on interconnected biogeochemical processes in an aquifer system.</title>
        <authorList>
            <person name="Anantharaman K."/>
            <person name="Brown C.T."/>
            <person name="Hug L.A."/>
            <person name="Sharon I."/>
            <person name="Castelle C.J."/>
            <person name="Probst A.J."/>
            <person name="Thomas B.C."/>
            <person name="Singh A."/>
            <person name="Wilkins M.J."/>
            <person name="Karaoz U."/>
            <person name="Brodie E.L."/>
            <person name="Williams K.H."/>
            <person name="Hubbard S.S."/>
            <person name="Banfield J.F."/>
        </authorList>
    </citation>
    <scope>NUCLEOTIDE SEQUENCE [LARGE SCALE GENOMIC DNA]</scope>
</reference>
<keyword evidence="7" id="KW-0472">Membrane</keyword>
<dbReference type="GO" id="GO:0006355">
    <property type="term" value="P:regulation of DNA-templated transcription"/>
    <property type="evidence" value="ECO:0007669"/>
    <property type="project" value="InterPro"/>
</dbReference>
<evidence type="ECO:0000256" key="5">
    <source>
        <dbReference type="ARBA" id="ARBA00022777"/>
    </source>
</evidence>
<feature type="transmembrane region" description="Helical" evidence="7">
    <location>
        <begin position="148"/>
        <end position="170"/>
    </location>
</feature>
<feature type="transmembrane region" description="Helical" evidence="7">
    <location>
        <begin position="108"/>
        <end position="128"/>
    </location>
</feature>
<dbReference type="CDD" id="cd00130">
    <property type="entry name" value="PAS"/>
    <property type="match status" value="2"/>
</dbReference>
<dbReference type="EC" id="2.7.13.3" evidence="2"/>
<feature type="domain" description="PAS" evidence="9">
    <location>
        <begin position="363"/>
        <end position="438"/>
    </location>
</feature>
<gene>
    <name evidence="10" type="ORF">A2828_02790</name>
</gene>
<dbReference type="InterPro" id="IPR003594">
    <property type="entry name" value="HATPase_dom"/>
</dbReference>
<feature type="domain" description="PAS" evidence="9">
    <location>
        <begin position="248"/>
        <end position="292"/>
    </location>
</feature>
<feature type="transmembrane region" description="Helical" evidence="7">
    <location>
        <begin position="239"/>
        <end position="260"/>
    </location>
</feature>
<name>A0A1G2PF20_9BACT</name>
<dbReference type="Gene3D" id="3.30.565.10">
    <property type="entry name" value="Histidine kinase-like ATPase, C-terminal domain"/>
    <property type="match status" value="1"/>
</dbReference>
<evidence type="ECO:0000259" key="9">
    <source>
        <dbReference type="PROSITE" id="PS50112"/>
    </source>
</evidence>
<evidence type="ECO:0000256" key="3">
    <source>
        <dbReference type="ARBA" id="ARBA00022553"/>
    </source>
</evidence>
<dbReference type="Pfam" id="PF00989">
    <property type="entry name" value="PAS"/>
    <property type="match status" value="1"/>
</dbReference>
<dbReference type="InterPro" id="IPR013767">
    <property type="entry name" value="PAS_fold"/>
</dbReference>
<dbReference type="PROSITE" id="PS50112">
    <property type="entry name" value="PAS"/>
    <property type="match status" value="2"/>
</dbReference>
<evidence type="ECO:0000256" key="6">
    <source>
        <dbReference type="ARBA" id="ARBA00023012"/>
    </source>
</evidence>
<dbReference type="SUPFAM" id="SSF47384">
    <property type="entry name" value="Homodimeric domain of signal transducing histidine kinase"/>
    <property type="match status" value="1"/>
</dbReference>
<feature type="transmembrane region" description="Helical" evidence="7">
    <location>
        <begin position="79"/>
        <end position="96"/>
    </location>
</feature>
<sequence length="732" mass="80920">MNLDFISIGVINFLNSPFTSLVAAILNGLLAVVILSRNPHGLLNRIYALTAFSTCWWAAAEFMERSSGVAAQALAWERLASLGYVSTIFLQCWFAMHFSGVRAFNRRLLAAFLSFASLVSIFLVWTTNFIVLDVRNYSWGFASVPGQLFFFLLLLLGGELVLGLLLYLKGAISDKESLKRRQFYLLFVGFLIPTVIGMYTDGYLPLVGQGYHVELATLTTTINILIVAFAMVRYGFLGIGIEIAAPFVLATLADAVFIAGQKEKIVYANRSAQKLAGAEENVILGRAIKDFLPDLPPKAFTSFFNQESKFKSDDGKYIPVRVLAQRVADLTSGTRGNVFTLQDLTEIKKLQEVETRARADAEARHRGAALIQSAAEGIFSTDTAGNINLWNAAMVRLTGVEAKEILGKNISLGLRIIDRSEQYVSLHDSIFRKVFENKETVSISFLDGYFLRDKGNEKIAVSITASPLFYDGGELLGAVVVVGDETKAFEADRTKSEFISIASHQLRTPLSTIRWFSELLTGGDLGDLNFEQKDALVELDSAVGRMIVLVNMLLNVSRIEQGTLAVIPEPCDIVKLINDLVHELKYEAERRGLLVEVQIKGEMPSTIIADPKLMRFVVENLITNAMKYTPAKGNIKISISRRDQDIEINIADTGIGIPDDEQNKIFQKFFRATNAREKIQDGTGLGLFIAKFAVEASGGKIWFSSKKDKETIFSFTIPIKGSAPKEGLRQLT</sequence>
<evidence type="ECO:0000256" key="4">
    <source>
        <dbReference type="ARBA" id="ARBA00022679"/>
    </source>
</evidence>
<dbReference type="NCBIfam" id="TIGR00229">
    <property type="entry name" value="sensory_box"/>
    <property type="match status" value="2"/>
</dbReference>
<keyword evidence="7" id="KW-1133">Transmembrane helix</keyword>